<dbReference type="InterPro" id="IPR006171">
    <property type="entry name" value="TOPRIM_dom"/>
</dbReference>
<feature type="domain" description="Topo IA-type catalytic" evidence="18">
    <location>
        <begin position="190"/>
        <end position="609"/>
    </location>
</feature>
<dbReference type="GO" id="GO:0006310">
    <property type="term" value="P:DNA recombination"/>
    <property type="evidence" value="ECO:0007669"/>
    <property type="project" value="TreeGrafter"/>
</dbReference>
<dbReference type="InterPro" id="IPR034144">
    <property type="entry name" value="TOPRIM_TopoIII"/>
</dbReference>
<reference evidence="19" key="1">
    <citation type="submission" date="2019-11" db="EMBL/GenBank/DDBJ databases">
        <title>The nuclear and mitochondrial genomes of Frieseomelitta varia - a highly eusocial stingless bee (Meliponini) with a permanently sterile worker caste.</title>
        <authorList>
            <person name="Freitas F.C.P."/>
            <person name="Lourenco A.P."/>
            <person name="Nunes F.M.F."/>
            <person name="Paschoal A.R."/>
            <person name="Abreu F.C.P."/>
            <person name="Barbin F.O."/>
            <person name="Bataglia L."/>
            <person name="Cardoso-Junior C.A.M."/>
            <person name="Cervoni M.S."/>
            <person name="Silva S.R."/>
            <person name="Dalarmi F."/>
            <person name="Del Lama M.A."/>
            <person name="Depintor T.S."/>
            <person name="Ferreira K.M."/>
            <person name="Goria P.S."/>
            <person name="Jaskot M.C."/>
            <person name="Lago D.C."/>
            <person name="Luna-Lucena D."/>
            <person name="Moda L.M."/>
            <person name="Nascimento L."/>
            <person name="Pedrino M."/>
            <person name="Rabico F.O."/>
            <person name="Sanches F.C."/>
            <person name="Santos D.E."/>
            <person name="Santos C.G."/>
            <person name="Vieira J."/>
            <person name="Lopes T.F."/>
            <person name="Barchuk A.R."/>
            <person name="Hartfelder K."/>
            <person name="Simoes Z.L.P."/>
            <person name="Bitondi M.M.G."/>
            <person name="Pinheiro D.G."/>
        </authorList>
    </citation>
    <scope>NUCLEOTIDE SEQUENCE</scope>
    <source>
        <strain evidence="19">USP_RPSP 00005682</strain>
        <tissue evidence="19">Whole individual</tissue>
    </source>
</reference>
<evidence type="ECO:0000256" key="13">
    <source>
        <dbReference type="RuleBase" id="RU362092"/>
    </source>
</evidence>
<evidence type="ECO:0000256" key="2">
    <source>
        <dbReference type="ARBA" id="ARBA00009446"/>
    </source>
</evidence>
<dbReference type="GO" id="GO:0006281">
    <property type="term" value="P:DNA repair"/>
    <property type="evidence" value="ECO:0007669"/>
    <property type="project" value="TreeGrafter"/>
</dbReference>
<evidence type="ECO:0000256" key="1">
    <source>
        <dbReference type="ARBA" id="ARBA00000213"/>
    </source>
</evidence>
<evidence type="ECO:0000256" key="3">
    <source>
        <dbReference type="ARBA" id="ARBA00012891"/>
    </source>
</evidence>
<keyword evidence="8 13" id="KW-0799">Topoisomerase</keyword>
<dbReference type="InterPro" id="IPR013498">
    <property type="entry name" value="Topo_IA_Znf"/>
</dbReference>
<proteinExistence type="inferred from homology"/>
<comment type="function">
    <text evidence="13">Introduces a single-strand break via transesterification at a target site in duplex DNA. Releases the supercoiling and torsional tension of DNA introduced during the DNA replication and transcription by transiently cleaving and rejoining one strand of the DNA duplex. The scissile phosphodiester is attacked by the catalytic tyrosine of the enzyme, resulting in the formation of a DNA-(5'-phosphotyrosyl)-enzyme intermediate and the expulsion of a 3'-OH DNA strand.</text>
</comment>
<dbReference type="PRINTS" id="PR00417">
    <property type="entry name" value="PRTPISMRASEI"/>
</dbReference>
<evidence type="ECO:0000256" key="15">
    <source>
        <dbReference type="SAM" id="Phobius"/>
    </source>
</evidence>
<keyword evidence="15" id="KW-0812">Transmembrane</keyword>
<dbReference type="Pfam" id="PF06839">
    <property type="entry name" value="Zn_ribbon_GRF"/>
    <property type="match status" value="2"/>
</dbReference>
<evidence type="ECO:0000259" key="18">
    <source>
        <dbReference type="PROSITE" id="PS52039"/>
    </source>
</evidence>
<dbReference type="InterPro" id="IPR023405">
    <property type="entry name" value="Topo_IA_core_domain"/>
</dbReference>
<accession>A0A833WFZ4</accession>
<dbReference type="PROSITE" id="PS52039">
    <property type="entry name" value="TOPO_IA_2"/>
    <property type="match status" value="1"/>
</dbReference>
<dbReference type="PANTHER" id="PTHR11390">
    <property type="entry name" value="PROKARYOTIC DNA TOPOISOMERASE"/>
    <property type="match status" value="1"/>
</dbReference>
<dbReference type="InterPro" id="IPR013826">
    <property type="entry name" value="Topo_IA_cen_sub3"/>
</dbReference>
<organism evidence="19 20">
    <name type="scientific">Frieseomelitta varia</name>
    <dbReference type="NCBI Taxonomy" id="561572"/>
    <lineage>
        <taxon>Eukaryota</taxon>
        <taxon>Metazoa</taxon>
        <taxon>Ecdysozoa</taxon>
        <taxon>Arthropoda</taxon>
        <taxon>Hexapoda</taxon>
        <taxon>Insecta</taxon>
        <taxon>Pterygota</taxon>
        <taxon>Neoptera</taxon>
        <taxon>Endopterygota</taxon>
        <taxon>Hymenoptera</taxon>
        <taxon>Apocrita</taxon>
        <taxon>Aculeata</taxon>
        <taxon>Apoidea</taxon>
        <taxon>Anthophila</taxon>
        <taxon>Apidae</taxon>
        <taxon>Frieseomelitta</taxon>
    </lineage>
</organism>
<evidence type="ECO:0000256" key="14">
    <source>
        <dbReference type="SAM" id="MobiDB-lite"/>
    </source>
</evidence>
<dbReference type="GO" id="GO:0003917">
    <property type="term" value="F:DNA topoisomerase type I (single strand cut, ATP-independent) activity"/>
    <property type="evidence" value="ECO:0007669"/>
    <property type="project" value="UniProtKB-EC"/>
</dbReference>
<evidence type="ECO:0000256" key="4">
    <source>
        <dbReference type="ARBA" id="ARBA00022723"/>
    </source>
</evidence>
<dbReference type="PROSITE" id="PS51999">
    <property type="entry name" value="ZF_GRF"/>
    <property type="match status" value="2"/>
</dbReference>
<comment type="caution">
    <text evidence="19">The sequence shown here is derived from an EMBL/GenBank/DDBJ whole genome shotgun (WGS) entry which is preliminary data.</text>
</comment>
<dbReference type="Pfam" id="PF01751">
    <property type="entry name" value="Toprim"/>
    <property type="match status" value="1"/>
</dbReference>
<dbReference type="GO" id="GO:0003677">
    <property type="term" value="F:DNA binding"/>
    <property type="evidence" value="ECO:0007669"/>
    <property type="project" value="UniProtKB-KW"/>
</dbReference>
<feature type="region of interest" description="Disordered" evidence="14">
    <location>
        <begin position="767"/>
        <end position="825"/>
    </location>
</feature>
<dbReference type="Gene3D" id="3.30.65.10">
    <property type="entry name" value="Bacterial Topoisomerase I, domain 1"/>
    <property type="match status" value="1"/>
</dbReference>
<evidence type="ECO:0000256" key="5">
    <source>
        <dbReference type="ARBA" id="ARBA00022737"/>
    </source>
</evidence>
<dbReference type="SMART" id="SM00493">
    <property type="entry name" value="TOPRIM"/>
    <property type="match status" value="1"/>
</dbReference>
<feature type="compositionally biased region" description="Polar residues" evidence="14">
    <location>
        <begin position="767"/>
        <end position="799"/>
    </location>
</feature>
<dbReference type="Gene3D" id="1.10.460.10">
    <property type="entry name" value="Topoisomerase I, domain 2"/>
    <property type="match status" value="1"/>
</dbReference>
<dbReference type="CDD" id="cd03362">
    <property type="entry name" value="TOPRIM_TopoIA_TopoIII"/>
    <property type="match status" value="1"/>
</dbReference>
<evidence type="ECO:0000313" key="19">
    <source>
        <dbReference type="EMBL" id="KAF3430603.1"/>
    </source>
</evidence>
<dbReference type="Pfam" id="PF01131">
    <property type="entry name" value="Topoisom_bac"/>
    <property type="match status" value="1"/>
</dbReference>
<dbReference type="Gene3D" id="3.40.50.140">
    <property type="match status" value="1"/>
</dbReference>
<protein>
    <recommendedName>
        <fullName evidence="3 13">DNA topoisomerase</fullName>
        <ecNumber evidence="3 13">5.6.2.1</ecNumber>
    </recommendedName>
</protein>
<feature type="transmembrane region" description="Helical" evidence="15">
    <location>
        <begin position="1019"/>
        <end position="1040"/>
    </location>
</feature>
<dbReference type="InterPro" id="IPR003602">
    <property type="entry name" value="Topo_IA_DNA-bd_dom"/>
</dbReference>
<keyword evidence="6 12" id="KW-0863">Zinc-finger</keyword>
<dbReference type="SUPFAM" id="SSF56712">
    <property type="entry name" value="Prokaryotic type I DNA topoisomerase"/>
    <property type="match status" value="1"/>
</dbReference>
<dbReference type="SMART" id="SM00436">
    <property type="entry name" value="TOP1Bc"/>
    <property type="match status" value="1"/>
</dbReference>
<dbReference type="PROSITE" id="PS50880">
    <property type="entry name" value="TOPRIM"/>
    <property type="match status" value="1"/>
</dbReference>
<feature type="compositionally biased region" description="Polar residues" evidence="14">
    <location>
        <begin position="806"/>
        <end position="823"/>
    </location>
</feature>
<keyword evidence="15" id="KW-1133">Transmembrane helix</keyword>
<dbReference type="SMART" id="SM00437">
    <property type="entry name" value="TOP1Ac"/>
    <property type="match status" value="1"/>
</dbReference>
<keyword evidence="20" id="KW-1185">Reference proteome</keyword>
<feature type="domain" description="Toprim" evidence="16">
    <location>
        <begin position="28"/>
        <end position="172"/>
    </location>
</feature>
<dbReference type="FunFam" id="1.10.290.10:FF:000001">
    <property type="entry name" value="DNA topoisomerase"/>
    <property type="match status" value="1"/>
</dbReference>
<keyword evidence="10 13" id="KW-0413">Isomerase</keyword>
<evidence type="ECO:0000256" key="11">
    <source>
        <dbReference type="ARBA" id="ARBA00056363"/>
    </source>
</evidence>
<evidence type="ECO:0000259" key="17">
    <source>
        <dbReference type="PROSITE" id="PS51999"/>
    </source>
</evidence>
<keyword evidence="4" id="KW-0479">Metal-binding</keyword>
<dbReference type="GO" id="GO:0031422">
    <property type="term" value="C:RecQ family helicase-topoisomerase III complex"/>
    <property type="evidence" value="ECO:0007669"/>
    <property type="project" value="TreeGrafter"/>
</dbReference>
<dbReference type="InterPro" id="IPR003601">
    <property type="entry name" value="Topo_IA_2"/>
</dbReference>
<feature type="region of interest" description="Disordered" evidence="14">
    <location>
        <begin position="392"/>
        <end position="415"/>
    </location>
</feature>
<comment type="catalytic activity">
    <reaction evidence="1 13">
        <text>ATP-independent breakage of single-stranded DNA, followed by passage and rejoining.</text>
        <dbReference type="EC" id="5.6.2.1"/>
    </reaction>
</comment>
<dbReference type="InterPro" id="IPR013497">
    <property type="entry name" value="Topo_IA_cen"/>
</dbReference>
<dbReference type="InterPro" id="IPR013825">
    <property type="entry name" value="Topo_IA_cen_sub2"/>
</dbReference>
<dbReference type="InterPro" id="IPR000380">
    <property type="entry name" value="Topo_IA"/>
</dbReference>
<evidence type="ECO:0000256" key="12">
    <source>
        <dbReference type="PROSITE-ProRule" id="PRU01343"/>
    </source>
</evidence>
<comment type="function">
    <text evidence="11">Releases the supercoiling and torsional tension of DNA introduced during the DNA replication and transcription by transiently cleaving and rejoining one strand of the DNA duplex. Introduces a single-strand break via transesterification at a target site in duplex DNA. The scissile phosphodiester is attacked by the catalytic tyrosine of the enzyme, resulting in the formation of a DNA-(5'-phosphotyrosyl)-enzyme intermediate and the expulsion of a 3'-OH DNA strand. The free DNA strand than undergoes passage around the unbroken strand thus removing DNA supercoils. Finally, in the religation step, the DNA 3'-OH attacks the covalent intermediate to expel the active-site tyrosine and restore the DNA phosphodiester backbone. Weakly relaxes negative supercoils and displays a distinct preference for binding single-stranded DNA.</text>
</comment>
<evidence type="ECO:0000256" key="8">
    <source>
        <dbReference type="ARBA" id="ARBA00023029"/>
    </source>
</evidence>
<dbReference type="Gene3D" id="2.70.20.10">
    <property type="entry name" value="Topoisomerase I, domain 3"/>
    <property type="match status" value="1"/>
</dbReference>
<dbReference type="GO" id="GO:0005634">
    <property type="term" value="C:nucleus"/>
    <property type="evidence" value="ECO:0007669"/>
    <property type="project" value="TreeGrafter"/>
</dbReference>
<dbReference type="AlphaFoldDB" id="A0A833WFZ4"/>
<feature type="domain" description="GRF-type" evidence="17">
    <location>
        <begin position="847"/>
        <end position="889"/>
    </location>
</feature>
<evidence type="ECO:0000259" key="16">
    <source>
        <dbReference type="PROSITE" id="PS50880"/>
    </source>
</evidence>
<keyword evidence="9 13" id="KW-0238">DNA-binding</keyword>
<dbReference type="PANTHER" id="PTHR11390:SF21">
    <property type="entry name" value="DNA TOPOISOMERASE 3-ALPHA"/>
    <property type="match status" value="1"/>
</dbReference>
<keyword evidence="15" id="KW-0472">Membrane</keyword>
<evidence type="ECO:0000256" key="10">
    <source>
        <dbReference type="ARBA" id="ARBA00023235"/>
    </source>
</evidence>
<evidence type="ECO:0000256" key="7">
    <source>
        <dbReference type="ARBA" id="ARBA00022833"/>
    </source>
</evidence>
<gene>
    <name evidence="19" type="ORF">E2986_10094</name>
</gene>
<dbReference type="Pfam" id="PF01396">
    <property type="entry name" value="Zn_ribbon_Top1"/>
    <property type="match status" value="1"/>
</dbReference>
<keyword evidence="5" id="KW-0677">Repeat</keyword>
<dbReference type="InterPro" id="IPR013824">
    <property type="entry name" value="Topo_IA_cen_sub1"/>
</dbReference>
<dbReference type="SUPFAM" id="SSF57783">
    <property type="entry name" value="Zinc beta-ribbon"/>
    <property type="match status" value="1"/>
</dbReference>
<dbReference type="EC" id="5.6.2.1" evidence="3 13"/>
<keyword evidence="7" id="KW-0862">Zinc</keyword>
<dbReference type="InterPro" id="IPR010666">
    <property type="entry name" value="Znf_GRF"/>
</dbReference>
<evidence type="ECO:0000256" key="6">
    <source>
        <dbReference type="ARBA" id="ARBA00022771"/>
    </source>
</evidence>
<dbReference type="PROSITE" id="PS00396">
    <property type="entry name" value="TOPO_IA_1"/>
    <property type="match status" value="1"/>
</dbReference>
<dbReference type="FunFam" id="1.10.460.10:FF:000003">
    <property type="entry name" value="DNA topoisomerase"/>
    <property type="match status" value="1"/>
</dbReference>
<comment type="similarity">
    <text evidence="2 13">Belongs to the type IA topoisomerase family.</text>
</comment>
<sequence>MMFRLIVKRNIQCYQQFVRLNSSDRVMKVLNVAEKNDAAKNIAGYLSRGTCNRREGLSKYNKIYEFTSYLWNQNCEMIMTSVSGHLLNYEFTGAYRKWNGCHPLTLFDAPVVKHCPEQNFKIRKTLEKEVKKCNALIIWTDCDREGENIGFEIIEVCRAIKSNIRICRAKFSEITQVSINRALQNLCEPNKAISDAVNVRSELDLRIGAAFTRFQTMRLTQVFPRSLADMLISYGSCQFPTLGFVVERFLAVERFKPEPYWKLKVMDIRDDISVEFRWARGRLFEKLPCEVFLDICLEQPKATVLKVLSKPKSKWRPLPLDTVELEKQGSRKLHLSAKETMKTAEKLYTQGLISYPRTETNIFPKELNLVPLVSEQINNPAWGNFAQQLLEKGPNPRQGKKSDQAHPPIHPTKYTDSLNGNEAKVYEFVVRHFLACLSSDAVGQETTVEIDVAGEKFGANGLQIIEKNYLNVYIYEKWSNKEIHIYQEGQIFQPTSIDMVQEETCPPRLLTEADLISLMDKYGIGTDATHAEHIDTIKSRQYVGLTDGKYLIPGKLGIGLVMGYDSMGFEMSKPNLRANLEKDLQLICDRQKNPKDVLEAQIKNYRDVFKITLERANLIDKALADYLDERPSEIQEIQITQETVVFKCPKCGSDMTLKDRKQGTGKYIGCMNYPTCNNAIWFPLTVECVEISDQICSECPGNIRKLKFKFLRNAFPIYGTDYTTCIGGCDPMFNEALNIKDENIKSLTSVNDSGTFDGIIVPNSSSIRSSGTRPFSNTENKNLSGSNASIGFVRNQNNNRNREGSRNIQQQNISWNNTNTSPDNLRLSENEQSKIWGNIDDNAIIMCKCHENAIQLTVRKEGPNHGRLFYRCAKPQGSNCDFFLWASDSAQQMQNNVNRNSNSMLNASTSTGSSAHGNSYRGVSNNDVKCHCNQIAVRRIVQKDGPNKGRPFLTCNKSINESCKFFQWADEDDGNTYNMSGKRDTRAFKERGNEQQENLKKKRRVTTGKRKCGICGIEGLYFIVFNLLIWNVLLTLRHMILFLGHTRKTCPENAMD</sequence>
<dbReference type="GO" id="GO:0008270">
    <property type="term" value="F:zinc ion binding"/>
    <property type="evidence" value="ECO:0007669"/>
    <property type="project" value="UniProtKB-KW"/>
</dbReference>
<dbReference type="GO" id="GO:0006265">
    <property type="term" value="P:DNA topological change"/>
    <property type="evidence" value="ECO:0007669"/>
    <property type="project" value="InterPro"/>
</dbReference>
<name>A0A833WFZ4_9HYME</name>
<dbReference type="InterPro" id="IPR023406">
    <property type="entry name" value="Topo_IA_AS"/>
</dbReference>
<evidence type="ECO:0000256" key="9">
    <source>
        <dbReference type="ARBA" id="ARBA00023125"/>
    </source>
</evidence>
<dbReference type="CDD" id="cd00186">
    <property type="entry name" value="TOP1Ac"/>
    <property type="match status" value="1"/>
</dbReference>
<evidence type="ECO:0000313" key="20">
    <source>
        <dbReference type="Proteomes" id="UP000655588"/>
    </source>
</evidence>
<dbReference type="FunFam" id="3.40.50.140:FF:000003">
    <property type="entry name" value="DNA topoisomerase"/>
    <property type="match status" value="1"/>
</dbReference>
<dbReference type="Proteomes" id="UP000655588">
    <property type="component" value="Unassembled WGS sequence"/>
</dbReference>
<dbReference type="Gene3D" id="1.10.290.10">
    <property type="entry name" value="Topoisomerase I, domain 4"/>
    <property type="match status" value="1"/>
</dbReference>
<feature type="domain" description="GRF-type" evidence="17">
    <location>
        <begin position="930"/>
        <end position="972"/>
    </location>
</feature>
<dbReference type="EMBL" id="WNWW01000034">
    <property type="protein sequence ID" value="KAF3430603.1"/>
    <property type="molecule type" value="Genomic_DNA"/>
</dbReference>